<evidence type="ECO:0008006" key="4">
    <source>
        <dbReference type="Google" id="ProtNLM"/>
    </source>
</evidence>
<sequence length="84" mass="9501">MRKFAYISFFIASLFPVFAHADDAEGTITAIDQNTDTIFLDNGISYKLPGEFDYSVLNMGMKVIVFYDAQGDNRYITDIEPQDS</sequence>
<evidence type="ECO:0000313" key="2">
    <source>
        <dbReference type="EMBL" id="EJF90519.1"/>
    </source>
</evidence>
<name>J0R4E4_9HYPH</name>
<dbReference type="EMBL" id="AIMB01000007">
    <property type="protein sequence ID" value="EJF90519.1"/>
    <property type="molecule type" value="Genomic_DNA"/>
</dbReference>
<dbReference type="HOGENOM" id="CLU_158412_1_0_5"/>
<protein>
    <recommendedName>
        <fullName evidence="4">DUF1344 domain-containing protein</fullName>
    </recommendedName>
</protein>
<keyword evidence="3" id="KW-1185">Reference proteome</keyword>
<comment type="caution">
    <text evidence="2">The sequence shown here is derived from an EMBL/GenBank/DDBJ whole genome shotgun (WGS) entry which is preliminary data.</text>
</comment>
<accession>J0R4E4</accession>
<dbReference type="AlphaFoldDB" id="J0R4E4"/>
<dbReference type="RefSeq" id="WP_008038895.1">
    <property type="nucleotide sequence ID" value="NZ_JH725147.1"/>
</dbReference>
<evidence type="ECO:0000256" key="1">
    <source>
        <dbReference type="SAM" id="SignalP"/>
    </source>
</evidence>
<dbReference type="PATRIC" id="fig|1094558.3.peg.1006"/>
<dbReference type="OrthoDB" id="7872012at2"/>
<feature type="signal peptide" evidence="1">
    <location>
        <begin position="1"/>
        <end position="21"/>
    </location>
</feature>
<dbReference type="eggNOG" id="ENOG5033KWA">
    <property type="taxonomic scope" value="Bacteria"/>
</dbReference>
<organism evidence="2 3">
    <name type="scientific">Bartonella tamiae Th239</name>
    <dbReference type="NCBI Taxonomy" id="1094558"/>
    <lineage>
        <taxon>Bacteria</taxon>
        <taxon>Pseudomonadati</taxon>
        <taxon>Pseudomonadota</taxon>
        <taxon>Alphaproteobacteria</taxon>
        <taxon>Hyphomicrobiales</taxon>
        <taxon>Bartonellaceae</taxon>
        <taxon>Bartonella</taxon>
    </lineage>
</organism>
<keyword evidence="1" id="KW-0732">Signal</keyword>
<feature type="chain" id="PRO_5003738352" description="DUF1344 domain-containing protein" evidence="1">
    <location>
        <begin position="22"/>
        <end position="84"/>
    </location>
</feature>
<gene>
    <name evidence="2" type="ORF">ME5_00920</name>
</gene>
<evidence type="ECO:0000313" key="3">
    <source>
        <dbReference type="Proteomes" id="UP000008952"/>
    </source>
</evidence>
<proteinExistence type="predicted"/>
<dbReference type="InterPro" id="IPR009780">
    <property type="entry name" value="DUF1344"/>
</dbReference>
<dbReference type="Pfam" id="PF07076">
    <property type="entry name" value="DUF1344"/>
    <property type="match status" value="1"/>
</dbReference>
<reference evidence="2 3" key="1">
    <citation type="submission" date="2012-03" db="EMBL/GenBank/DDBJ databases">
        <title>The Genome Sequence of Bartonella tamiae Th239.</title>
        <authorList>
            <consortium name="The Broad Institute Genome Sequencing Platform"/>
            <consortium name="The Broad Institute Genome Sequencing Center for Infectious Disease"/>
            <person name="Feldgarden M."/>
            <person name="Kirby J."/>
            <person name="Kosoy M."/>
            <person name="Birtles R."/>
            <person name="Probert W.S."/>
            <person name="Chiaraviglio L."/>
            <person name="Young S.K."/>
            <person name="Zeng Q."/>
            <person name="Gargeya S."/>
            <person name="Fitzgerald M."/>
            <person name="Haas B."/>
            <person name="Abouelleil A."/>
            <person name="Alvarado L."/>
            <person name="Arachchi H.M."/>
            <person name="Berlin A."/>
            <person name="Chapman S.B."/>
            <person name="Gearin G."/>
            <person name="Goldberg J."/>
            <person name="Griggs A."/>
            <person name="Gujja S."/>
            <person name="Hansen M."/>
            <person name="Heiman D."/>
            <person name="Howarth C."/>
            <person name="Larimer J."/>
            <person name="Lui A."/>
            <person name="MacDonald P.J.P."/>
            <person name="McCowen C."/>
            <person name="Montmayeur A."/>
            <person name="Murphy C."/>
            <person name="Neiman D."/>
            <person name="Pearson M."/>
            <person name="Priest M."/>
            <person name="Roberts A."/>
            <person name="Saif S."/>
            <person name="Shea T."/>
            <person name="Sisk P."/>
            <person name="Stolte C."/>
            <person name="Sykes S."/>
            <person name="Wortman J."/>
            <person name="Nusbaum C."/>
            <person name="Birren B."/>
        </authorList>
    </citation>
    <scope>NUCLEOTIDE SEQUENCE [LARGE SCALE GENOMIC DNA]</scope>
    <source>
        <strain evidence="2 3">Th239</strain>
    </source>
</reference>
<dbReference type="STRING" id="1094558.ME5_00920"/>
<dbReference type="Proteomes" id="UP000008952">
    <property type="component" value="Unassembled WGS sequence"/>
</dbReference>